<dbReference type="PROSITE" id="PS01359">
    <property type="entry name" value="ZF_PHD_1"/>
    <property type="match status" value="1"/>
</dbReference>
<dbReference type="GO" id="GO:0048188">
    <property type="term" value="C:Set1C/COMPASS complex"/>
    <property type="evidence" value="ECO:0007669"/>
    <property type="project" value="InterPro"/>
</dbReference>
<dbReference type="GO" id="GO:0045893">
    <property type="term" value="P:positive regulation of DNA-templated transcription"/>
    <property type="evidence" value="ECO:0007669"/>
    <property type="project" value="TreeGrafter"/>
</dbReference>
<reference evidence="9 10" key="1">
    <citation type="submission" date="2014-06" db="EMBL/GenBank/DDBJ databases">
        <authorList>
            <person name="Swart Estienne"/>
        </authorList>
    </citation>
    <scope>NUCLEOTIDE SEQUENCE [LARGE SCALE GENOMIC DNA]</scope>
    <source>
        <strain evidence="9 10">130c</strain>
    </source>
</reference>
<evidence type="ECO:0000256" key="2">
    <source>
        <dbReference type="ARBA" id="ARBA00022723"/>
    </source>
</evidence>
<dbReference type="PANTHER" id="PTHR46174:SF1">
    <property type="entry name" value="CXXC-TYPE ZINC FINGER PROTEIN 1"/>
    <property type="match status" value="1"/>
</dbReference>
<evidence type="ECO:0000256" key="4">
    <source>
        <dbReference type="ARBA" id="ARBA00022833"/>
    </source>
</evidence>
<dbReference type="GO" id="GO:0008270">
    <property type="term" value="F:zinc ion binding"/>
    <property type="evidence" value="ECO:0007669"/>
    <property type="project" value="UniProtKB-KW"/>
</dbReference>
<keyword evidence="3 6" id="KW-0863">Zinc-finger</keyword>
<feature type="compositionally biased region" description="Polar residues" evidence="7">
    <location>
        <begin position="422"/>
        <end position="436"/>
    </location>
</feature>
<dbReference type="InterPro" id="IPR011011">
    <property type="entry name" value="Znf_FYVE_PHD"/>
</dbReference>
<keyword evidence="10" id="KW-1185">Reference proteome</keyword>
<dbReference type="InterPro" id="IPR019786">
    <property type="entry name" value="Zinc_finger_PHD-type_CS"/>
</dbReference>
<evidence type="ECO:0000259" key="8">
    <source>
        <dbReference type="PROSITE" id="PS50016"/>
    </source>
</evidence>
<feature type="region of interest" description="Disordered" evidence="7">
    <location>
        <begin position="581"/>
        <end position="605"/>
    </location>
</feature>
<feature type="compositionally biased region" description="Polar residues" evidence="7">
    <location>
        <begin position="494"/>
        <end position="508"/>
    </location>
</feature>
<feature type="region of interest" description="Disordered" evidence="7">
    <location>
        <begin position="372"/>
        <end position="439"/>
    </location>
</feature>
<feature type="compositionally biased region" description="Polar residues" evidence="7">
    <location>
        <begin position="394"/>
        <end position="409"/>
    </location>
</feature>
<dbReference type="OrthoDB" id="436852at2759"/>
<feature type="compositionally biased region" description="Low complexity" evidence="7">
    <location>
        <begin position="331"/>
        <end position="340"/>
    </location>
</feature>
<dbReference type="InterPro" id="IPR019787">
    <property type="entry name" value="Znf_PHD-finger"/>
</dbReference>
<dbReference type="Pfam" id="PF00628">
    <property type="entry name" value="PHD"/>
    <property type="match status" value="1"/>
</dbReference>
<feature type="domain" description="PHD-type" evidence="8">
    <location>
        <begin position="263"/>
        <end position="327"/>
    </location>
</feature>
<evidence type="ECO:0000256" key="3">
    <source>
        <dbReference type="ARBA" id="ARBA00022771"/>
    </source>
</evidence>
<accession>A0A078AF57</accession>
<dbReference type="SMART" id="SM00249">
    <property type="entry name" value="PHD"/>
    <property type="match status" value="1"/>
</dbReference>
<dbReference type="Proteomes" id="UP000039865">
    <property type="component" value="Unassembled WGS sequence"/>
</dbReference>
<dbReference type="InterPro" id="IPR037869">
    <property type="entry name" value="Spp1/CFP1"/>
</dbReference>
<dbReference type="InterPro" id="IPR013083">
    <property type="entry name" value="Znf_RING/FYVE/PHD"/>
</dbReference>
<evidence type="ECO:0000256" key="7">
    <source>
        <dbReference type="SAM" id="MobiDB-lite"/>
    </source>
</evidence>
<feature type="compositionally biased region" description="Polar residues" evidence="7">
    <location>
        <begin position="120"/>
        <end position="135"/>
    </location>
</feature>
<organism evidence="9 10">
    <name type="scientific">Stylonychia lemnae</name>
    <name type="common">Ciliate</name>
    <dbReference type="NCBI Taxonomy" id="5949"/>
    <lineage>
        <taxon>Eukaryota</taxon>
        <taxon>Sar</taxon>
        <taxon>Alveolata</taxon>
        <taxon>Ciliophora</taxon>
        <taxon>Intramacronucleata</taxon>
        <taxon>Spirotrichea</taxon>
        <taxon>Stichotrichia</taxon>
        <taxon>Sporadotrichida</taxon>
        <taxon>Oxytrichidae</taxon>
        <taxon>Stylonychinae</taxon>
        <taxon>Stylonychia</taxon>
    </lineage>
</organism>
<name>A0A078AF57_STYLE</name>
<keyword evidence="4" id="KW-0862">Zinc</keyword>
<keyword evidence="2" id="KW-0479">Metal-binding</keyword>
<dbReference type="PANTHER" id="PTHR46174">
    <property type="entry name" value="CXXC-TYPE ZINC FINGER PROTEIN 1"/>
    <property type="match status" value="1"/>
</dbReference>
<dbReference type="SUPFAM" id="SSF57903">
    <property type="entry name" value="FYVE/PHD zinc finger"/>
    <property type="match status" value="1"/>
</dbReference>
<evidence type="ECO:0000256" key="6">
    <source>
        <dbReference type="PROSITE-ProRule" id="PRU00146"/>
    </source>
</evidence>
<proteinExistence type="predicted"/>
<dbReference type="AlphaFoldDB" id="A0A078AF57"/>
<evidence type="ECO:0000313" key="10">
    <source>
        <dbReference type="Proteomes" id="UP000039865"/>
    </source>
</evidence>
<feature type="region of interest" description="Disordered" evidence="7">
    <location>
        <begin position="331"/>
        <end position="358"/>
    </location>
</feature>
<feature type="region of interest" description="Disordered" evidence="7">
    <location>
        <begin position="1"/>
        <end position="46"/>
    </location>
</feature>
<feature type="compositionally biased region" description="Low complexity" evidence="7">
    <location>
        <begin position="20"/>
        <end position="37"/>
    </location>
</feature>
<dbReference type="InParanoid" id="A0A078AF57"/>
<evidence type="ECO:0000256" key="5">
    <source>
        <dbReference type="ARBA" id="ARBA00023242"/>
    </source>
</evidence>
<evidence type="ECO:0000313" key="9">
    <source>
        <dbReference type="EMBL" id="CDW80850.1"/>
    </source>
</evidence>
<gene>
    <name evidence="9" type="primary">Contig3617.g3860</name>
    <name evidence="9" type="ORF">STYLEM_9854</name>
</gene>
<sequence length="671" mass="75261">MSATESNENQVVLDHKSDQSNDSQNNQNQVNAQANHQETVSTHVSNAQPQIIQPASRLSQRNIVKTKESGGNGPEQRSFTSAIQTSRGIGTVKSTKLELTDAERELLLLGEFSTKAASKQVESLGSSQGTPTNGNLVKRKTRGNDPNEPGFRSRRFKSNYHDDFVYDDIIVRKQINQKDTGRELVGTSNGQSLRDIQQVQSQSTLVHGGQSTINNKLKKSINKKPKPSNVQIVKESQQVLQPQIIVNQQYQGQATNQIQEQIKLYCICRTADESSQMIGCDKCDEWYHFECVGIDPVFISVCFNLYLQSTIPDLESYEFICPECQKKASKSNQSKKSQLSGNKRNIKAAAKTQNQTQINSSNTQIKILPQNQQVLQHQQSSASNVSQKRKFQKNRSGAPQLSASNSMASSHHGGNPAANNRKGINQPNGNQRTNPTKKVLGMNHTNNIPNGRMVLNTNLGESSIYEDEDHYMEEEGFNEYQDDQRSGFDGSSEIIPSNTDRRGQSNLRNFDPNEVQQKRMNDNNIEKVVQKGDYLYFISKDGRDKPLEQNFKMPVPDRRLEIKEDSIQNLKNLLLKNPKKEDFEEKKNSGVLGEGSSNNESTAALQQQKSTIQTLLEILKAKFQKNLKQIPSAYSYPSLIQTNGNGLINEVIYQPQQKQQAAIPQALFNQE</sequence>
<comment type="subcellular location">
    <subcellularLocation>
        <location evidence="1">Nucleus</location>
    </subcellularLocation>
</comment>
<evidence type="ECO:0000256" key="1">
    <source>
        <dbReference type="ARBA" id="ARBA00004123"/>
    </source>
</evidence>
<feature type="compositionally biased region" description="Polar residues" evidence="7">
    <location>
        <begin position="595"/>
        <end position="605"/>
    </location>
</feature>
<dbReference type="Gene3D" id="3.30.40.10">
    <property type="entry name" value="Zinc/RING finger domain, C3HC4 (zinc finger)"/>
    <property type="match status" value="1"/>
</dbReference>
<feature type="region of interest" description="Disordered" evidence="7">
    <location>
        <begin position="483"/>
        <end position="514"/>
    </location>
</feature>
<keyword evidence="5" id="KW-0539">Nucleus</keyword>
<feature type="region of interest" description="Disordered" evidence="7">
    <location>
        <begin position="120"/>
        <end position="156"/>
    </location>
</feature>
<protein>
    <submittedName>
        <fullName evidence="9">Transcription factor jumonji</fullName>
    </submittedName>
</protein>
<dbReference type="PROSITE" id="PS50016">
    <property type="entry name" value="ZF_PHD_2"/>
    <property type="match status" value="1"/>
</dbReference>
<dbReference type="EMBL" id="CCKQ01009368">
    <property type="protein sequence ID" value="CDW80850.1"/>
    <property type="molecule type" value="Genomic_DNA"/>
</dbReference>
<dbReference type="InterPro" id="IPR001965">
    <property type="entry name" value="Znf_PHD"/>
</dbReference>
<feature type="compositionally biased region" description="Polar residues" evidence="7">
    <location>
        <begin position="1"/>
        <end position="10"/>
    </location>
</feature>